<dbReference type="EMBL" id="QORL01000041">
    <property type="protein sequence ID" value="TFF72731.1"/>
    <property type="molecule type" value="Genomic_DNA"/>
</dbReference>
<dbReference type="EMBL" id="QORK01000041">
    <property type="protein sequence ID" value="TFF76466.1"/>
    <property type="molecule type" value="Genomic_DNA"/>
</dbReference>
<evidence type="ECO:0000313" key="7">
    <source>
        <dbReference type="Proteomes" id="UP000297720"/>
    </source>
</evidence>
<proteinExistence type="inferred from homology"/>
<dbReference type="CDD" id="cd17260">
    <property type="entry name" value="RMtype1_S_EcoEI-TRD1-CR1_like"/>
    <property type="match status" value="1"/>
</dbReference>
<dbReference type="PANTHER" id="PTHR30408">
    <property type="entry name" value="TYPE-1 RESTRICTION ENZYME ECOKI SPECIFICITY PROTEIN"/>
    <property type="match status" value="1"/>
</dbReference>
<dbReference type="InterPro" id="IPR052021">
    <property type="entry name" value="Type-I_RS_S_subunit"/>
</dbReference>
<dbReference type="Gene3D" id="3.90.220.20">
    <property type="entry name" value="DNA methylase specificity domains"/>
    <property type="match status" value="2"/>
</dbReference>
<evidence type="ECO:0000256" key="2">
    <source>
        <dbReference type="ARBA" id="ARBA00022747"/>
    </source>
</evidence>
<evidence type="ECO:0000259" key="4">
    <source>
        <dbReference type="Pfam" id="PF01420"/>
    </source>
</evidence>
<evidence type="ECO:0000313" key="5">
    <source>
        <dbReference type="EMBL" id="TFF72731.1"/>
    </source>
</evidence>
<evidence type="ECO:0000313" key="6">
    <source>
        <dbReference type="EMBL" id="TFF76466.1"/>
    </source>
</evidence>
<dbReference type="RefSeq" id="WP_099994249.1">
    <property type="nucleotide sequence ID" value="NZ_QORJ01000038.1"/>
</dbReference>
<dbReference type="CDD" id="cd17259">
    <property type="entry name" value="RMtype1_S_StySKI-TRD2-CR2_like"/>
    <property type="match status" value="1"/>
</dbReference>
<comment type="caution">
    <text evidence="6">The sequence shown here is derived from an EMBL/GenBank/DDBJ whole genome shotgun (WGS) entry which is preliminary data.</text>
</comment>
<dbReference type="Pfam" id="PF01420">
    <property type="entry name" value="Methylase_S"/>
    <property type="match status" value="1"/>
</dbReference>
<reference evidence="6 8" key="1">
    <citation type="submission" date="2018-06" db="EMBL/GenBank/DDBJ databases">
        <title>Occurrence of a novel blaKPC-2- and qnrS2- harbouring IncP6 plasmid from Aeromonas taiwanensis isolates recovered from the river sediments.</title>
        <authorList>
            <person name="Zheng B."/>
            <person name="Yu X."/>
            <person name="Xiao Y."/>
        </authorList>
    </citation>
    <scope>NUCLEOTIDE SEQUENCE [LARGE SCALE GENOMIC DNA]</scope>
    <source>
        <strain evidence="5 7">1713</strain>
        <strain evidence="6 8">198</strain>
    </source>
</reference>
<dbReference type="GO" id="GO:0003677">
    <property type="term" value="F:DNA binding"/>
    <property type="evidence" value="ECO:0007669"/>
    <property type="project" value="UniProtKB-KW"/>
</dbReference>
<organism evidence="6 8">
    <name type="scientific">Aeromonas taiwanensis</name>
    <dbReference type="NCBI Taxonomy" id="633417"/>
    <lineage>
        <taxon>Bacteria</taxon>
        <taxon>Pseudomonadati</taxon>
        <taxon>Pseudomonadota</taxon>
        <taxon>Gammaproteobacteria</taxon>
        <taxon>Aeromonadales</taxon>
        <taxon>Aeromonadaceae</taxon>
        <taxon>Aeromonas</taxon>
    </lineage>
</organism>
<dbReference type="InterPro" id="IPR044946">
    <property type="entry name" value="Restrct_endonuc_typeI_TRD_sf"/>
</dbReference>
<dbReference type="Proteomes" id="UP000297720">
    <property type="component" value="Unassembled WGS sequence"/>
</dbReference>
<accession>A0A5F0K7I6</accession>
<dbReference type="InterPro" id="IPR000055">
    <property type="entry name" value="Restrct_endonuc_typeI_TRD"/>
</dbReference>
<dbReference type="GO" id="GO:0004519">
    <property type="term" value="F:endonuclease activity"/>
    <property type="evidence" value="ECO:0007669"/>
    <property type="project" value="UniProtKB-KW"/>
</dbReference>
<comment type="similarity">
    <text evidence="1">Belongs to the type-I restriction system S methylase family.</text>
</comment>
<dbReference type="SUPFAM" id="SSF116734">
    <property type="entry name" value="DNA methylase specificity domain"/>
    <property type="match status" value="2"/>
</dbReference>
<keyword evidence="6" id="KW-0255">Endonuclease</keyword>
<protein>
    <submittedName>
        <fullName evidence="6">Restriction endonuclease subunit S</fullName>
    </submittedName>
</protein>
<keyword evidence="6" id="KW-0378">Hydrolase</keyword>
<dbReference type="OrthoDB" id="9798929at2"/>
<name>A0A5F0K7I6_9GAMM</name>
<dbReference type="GO" id="GO:0009307">
    <property type="term" value="P:DNA restriction-modification system"/>
    <property type="evidence" value="ECO:0007669"/>
    <property type="project" value="UniProtKB-KW"/>
</dbReference>
<gene>
    <name evidence="5" type="ORF">DRM93_16880</name>
    <name evidence="6" type="ORF">DRM94_16880</name>
</gene>
<keyword evidence="3" id="KW-0238">DNA-binding</keyword>
<dbReference type="Proteomes" id="UP000297914">
    <property type="component" value="Unassembled WGS sequence"/>
</dbReference>
<keyword evidence="7" id="KW-1185">Reference proteome</keyword>
<evidence type="ECO:0000256" key="1">
    <source>
        <dbReference type="ARBA" id="ARBA00010923"/>
    </source>
</evidence>
<sequence length="440" mass="48687">MCSEWPLIPLRDFVDLLAGFAFKSTGYSDGQDDVRLLRGDNIAPGRVRWDGVKRWSRENAVGLERYALEPGDVVLAMDRPWIPAGLKVAQVQAADTPSYLVQRVARIRPASREDCSFLFALLSTPEFESYIQNVTTGTAVPHISAKQILDFEFRLPPAYVRAKVGEIVAALNERITLLRETNTTLEAIAQALFKSWFVDFDPVHARARGEQPAGLAPEVAALFPDSFEESALGMIPRGWSLSPLSEAYEINPTRKLKKGEMAPYLDMASVATSGHTVAEVADREMGSGTKFINGDTLLARITPCLENGKTAFVDFLAQEQTGWGSTEFVVLRPKAPLPTYHGYLLARHPAFREHAIQSMSGTSGRQRVQNDVLGRYLVTVPSEKVAMAFNDVISPLQQKSTENHRQAQTLANLRDTLLPRLISGQLRLPDAEQQLKDLAV</sequence>
<feature type="domain" description="Type I restriction modification DNA specificity" evidence="4">
    <location>
        <begin position="54"/>
        <end position="186"/>
    </location>
</feature>
<evidence type="ECO:0000313" key="8">
    <source>
        <dbReference type="Proteomes" id="UP000297914"/>
    </source>
</evidence>
<keyword evidence="6" id="KW-0540">Nuclease</keyword>
<evidence type="ECO:0000256" key="3">
    <source>
        <dbReference type="ARBA" id="ARBA00023125"/>
    </source>
</evidence>
<keyword evidence="2" id="KW-0680">Restriction system</keyword>
<dbReference type="PANTHER" id="PTHR30408:SF13">
    <property type="entry name" value="TYPE I RESTRICTION ENZYME HINDI SPECIFICITY SUBUNIT"/>
    <property type="match status" value="1"/>
</dbReference>
<dbReference type="AlphaFoldDB" id="A0A5F0K7I6"/>